<accession>A0AAD6YLM0</accession>
<reference evidence="2" key="1">
    <citation type="submission" date="2023-03" db="EMBL/GenBank/DDBJ databases">
        <title>Massive genome expansion in bonnet fungi (Mycena s.s.) driven by repeated elements and novel gene families across ecological guilds.</title>
        <authorList>
            <consortium name="Lawrence Berkeley National Laboratory"/>
            <person name="Harder C.B."/>
            <person name="Miyauchi S."/>
            <person name="Viragh M."/>
            <person name="Kuo A."/>
            <person name="Thoen E."/>
            <person name="Andreopoulos B."/>
            <person name="Lu D."/>
            <person name="Skrede I."/>
            <person name="Drula E."/>
            <person name="Henrissat B."/>
            <person name="Morin E."/>
            <person name="Kohler A."/>
            <person name="Barry K."/>
            <person name="LaButti K."/>
            <person name="Morin E."/>
            <person name="Salamov A."/>
            <person name="Lipzen A."/>
            <person name="Mereny Z."/>
            <person name="Hegedus B."/>
            <person name="Baldrian P."/>
            <person name="Stursova M."/>
            <person name="Weitz H."/>
            <person name="Taylor A."/>
            <person name="Grigoriev I.V."/>
            <person name="Nagy L.G."/>
            <person name="Martin F."/>
            <person name="Kauserud H."/>
        </authorList>
    </citation>
    <scope>NUCLEOTIDE SEQUENCE</scope>
    <source>
        <strain evidence="2">9144</strain>
    </source>
</reference>
<dbReference type="EMBL" id="JARJCW010000007">
    <property type="protein sequence ID" value="KAJ7222634.1"/>
    <property type="molecule type" value="Genomic_DNA"/>
</dbReference>
<proteinExistence type="predicted"/>
<feature type="region of interest" description="Disordered" evidence="1">
    <location>
        <begin position="90"/>
        <end position="141"/>
    </location>
</feature>
<protein>
    <submittedName>
        <fullName evidence="2">Uncharacterized protein</fullName>
    </submittedName>
</protein>
<name>A0AAD6YLM0_9AGAR</name>
<dbReference type="Proteomes" id="UP001219525">
    <property type="component" value="Unassembled WGS sequence"/>
</dbReference>
<evidence type="ECO:0000256" key="1">
    <source>
        <dbReference type="SAM" id="MobiDB-lite"/>
    </source>
</evidence>
<sequence length="201" mass="21876">MATEDAPPRSLTPEYSVMSYEVATTSIIYGLPPHEQGQILQRYRGLYRGQAARYPQSDSDHGSPTFHALNMMYDLACQYLKNMHAVDVQDTQADSDSDEDSIFSNDDPPPPLLPLSSSSGEASPVASSPGTDLPTTPLGTANASAEVHGLRIIGVHGTRDVQCDCTDRLHSVYARRDAFAFCDHEGNVVIKKLKTVLLPLN</sequence>
<comment type="caution">
    <text evidence="2">The sequence shown here is derived from an EMBL/GenBank/DDBJ whole genome shotgun (WGS) entry which is preliminary data.</text>
</comment>
<evidence type="ECO:0000313" key="2">
    <source>
        <dbReference type="EMBL" id="KAJ7222634.1"/>
    </source>
</evidence>
<evidence type="ECO:0000313" key="3">
    <source>
        <dbReference type="Proteomes" id="UP001219525"/>
    </source>
</evidence>
<feature type="compositionally biased region" description="Low complexity" evidence="1">
    <location>
        <begin position="114"/>
        <end position="140"/>
    </location>
</feature>
<gene>
    <name evidence="2" type="ORF">GGX14DRAFT_558723</name>
</gene>
<organism evidence="2 3">
    <name type="scientific">Mycena pura</name>
    <dbReference type="NCBI Taxonomy" id="153505"/>
    <lineage>
        <taxon>Eukaryota</taxon>
        <taxon>Fungi</taxon>
        <taxon>Dikarya</taxon>
        <taxon>Basidiomycota</taxon>
        <taxon>Agaricomycotina</taxon>
        <taxon>Agaricomycetes</taxon>
        <taxon>Agaricomycetidae</taxon>
        <taxon>Agaricales</taxon>
        <taxon>Marasmiineae</taxon>
        <taxon>Mycenaceae</taxon>
        <taxon>Mycena</taxon>
    </lineage>
</organism>
<dbReference type="AlphaFoldDB" id="A0AAD6YLM0"/>
<keyword evidence="3" id="KW-1185">Reference proteome</keyword>